<keyword evidence="9" id="KW-0406">Ion transport</keyword>
<dbReference type="Gene3D" id="3.40.50.720">
    <property type="entry name" value="NAD(P)-binding Rossmann-like Domain"/>
    <property type="match status" value="1"/>
</dbReference>
<feature type="transmembrane region" description="Helical" evidence="12">
    <location>
        <begin position="118"/>
        <end position="138"/>
    </location>
</feature>
<dbReference type="Pfam" id="PF00999">
    <property type="entry name" value="Na_H_Exchanger"/>
    <property type="match status" value="1"/>
</dbReference>
<dbReference type="EMBL" id="JBHTJO010000001">
    <property type="protein sequence ID" value="MFD0986558.1"/>
    <property type="molecule type" value="Genomic_DNA"/>
</dbReference>
<evidence type="ECO:0000313" key="15">
    <source>
        <dbReference type="Proteomes" id="UP001597102"/>
    </source>
</evidence>
<proteinExistence type="inferred from homology"/>
<evidence type="ECO:0000256" key="12">
    <source>
        <dbReference type="SAM" id="Phobius"/>
    </source>
</evidence>
<feature type="transmembrane region" description="Helical" evidence="12">
    <location>
        <begin position="58"/>
        <end position="77"/>
    </location>
</feature>
<evidence type="ECO:0000256" key="4">
    <source>
        <dbReference type="ARBA" id="ARBA00022449"/>
    </source>
</evidence>
<evidence type="ECO:0000259" key="13">
    <source>
        <dbReference type="PROSITE" id="PS51201"/>
    </source>
</evidence>
<keyword evidence="4" id="KW-0050">Antiport</keyword>
<reference evidence="15" key="1">
    <citation type="journal article" date="2019" name="Int. J. Syst. Evol. Microbiol.">
        <title>The Global Catalogue of Microorganisms (GCM) 10K type strain sequencing project: providing services to taxonomists for standard genome sequencing and annotation.</title>
        <authorList>
            <consortium name="The Broad Institute Genomics Platform"/>
            <consortium name="The Broad Institute Genome Sequencing Center for Infectious Disease"/>
            <person name="Wu L."/>
            <person name="Ma J."/>
        </authorList>
    </citation>
    <scope>NUCLEOTIDE SEQUENCE [LARGE SCALE GENOMIC DNA]</scope>
    <source>
        <strain evidence="15">CCUG 61697</strain>
    </source>
</reference>
<feature type="transmembrane region" description="Helical" evidence="12">
    <location>
        <begin position="186"/>
        <end position="205"/>
    </location>
</feature>
<organism evidence="14 15">
    <name type="scientific">Methyloligella solikamskensis</name>
    <dbReference type="NCBI Taxonomy" id="1177756"/>
    <lineage>
        <taxon>Bacteria</taxon>
        <taxon>Pseudomonadati</taxon>
        <taxon>Pseudomonadota</taxon>
        <taxon>Alphaproteobacteria</taxon>
        <taxon>Hyphomicrobiales</taxon>
        <taxon>Hyphomicrobiaceae</taxon>
        <taxon>Methyloligella</taxon>
    </lineage>
</organism>
<evidence type="ECO:0000256" key="10">
    <source>
        <dbReference type="ARBA" id="ARBA00023136"/>
    </source>
</evidence>
<comment type="similarity">
    <text evidence="2">Belongs to the monovalent cation:proton antiporter 2 (CPA2) transporter (TC 2.A.37) family.</text>
</comment>
<evidence type="ECO:0000256" key="2">
    <source>
        <dbReference type="ARBA" id="ARBA00005551"/>
    </source>
</evidence>
<evidence type="ECO:0000256" key="8">
    <source>
        <dbReference type="ARBA" id="ARBA00022989"/>
    </source>
</evidence>
<evidence type="ECO:0000313" key="14">
    <source>
        <dbReference type="EMBL" id="MFD0986558.1"/>
    </source>
</evidence>
<dbReference type="SUPFAM" id="SSF51735">
    <property type="entry name" value="NAD(P)-binding Rossmann-fold domains"/>
    <property type="match status" value="1"/>
</dbReference>
<accession>A0ABW3J804</accession>
<keyword evidence="6 12" id="KW-0812">Transmembrane</keyword>
<dbReference type="InterPro" id="IPR003148">
    <property type="entry name" value="RCK_N"/>
</dbReference>
<feature type="transmembrane region" description="Helical" evidence="12">
    <location>
        <begin position="6"/>
        <end position="26"/>
    </location>
</feature>
<feature type="transmembrane region" description="Helical" evidence="12">
    <location>
        <begin position="296"/>
        <end position="320"/>
    </location>
</feature>
<keyword evidence="8 12" id="KW-1133">Transmembrane helix</keyword>
<keyword evidence="10 12" id="KW-0472">Membrane</keyword>
<dbReference type="InterPro" id="IPR038770">
    <property type="entry name" value="Na+/solute_symporter_sf"/>
</dbReference>
<feature type="transmembrane region" description="Helical" evidence="12">
    <location>
        <begin position="150"/>
        <end position="174"/>
    </location>
</feature>
<feature type="domain" description="RCK N-terminal" evidence="13">
    <location>
        <begin position="401"/>
        <end position="520"/>
    </location>
</feature>
<keyword evidence="15" id="KW-1185">Reference proteome</keyword>
<dbReference type="Gene3D" id="1.20.1530.20">
    <property type="match status" value="1"/>
</dbReference>
<feature type="transmembrane region" description="Helical" evidence="12">
    <location>
        <begin position="89"/>
        <end position="112"/>
    </location>
</feature>
<name>A0ABW3J804_9HYPH</name>
<keyword evidence="5" id="KW-0633">Potassium transport</keyword>
<evidence type="ECO:0000256" key="3">
    <source>
        <dbReference type="ARBA" id="ARBA00022448"/>
    </source>
</evidence>
<dbReference type="InterPro" id="IPR004771">
    <property type="entry name" value="K/H_exchanger"/>
</dbReference>
<protein>
    <submittedName>
        <fullName evidence="14">Monovalent cation:proton antiporter-2 (CPA2) family protein</fullName>
    </submittedName>
</protein>
<evidence type="ECO:0000256" key="1">
    <source>
        <dbReference type="ARBA" id="ARBA00004141"/>
    </source>
</evidence>
<feature type="compositionally biased region" description="Basic and acidic residues" evidence="11">
    <location>
        <begin position="600"/>
        <end position="616"/>
    </location>
</feature>
<dbReference type="NCBIfam" id="TIGR00932">
    <property type="entry name" value="2a37"/>
    <property type="match status" value="1"/>
</dbReference>
<keyword evidence="3" id="KW-0813">Transport</keyword>
<keyword evidence="7" id="KW-0630">Potassium</keyword>
<dbReference type="InterPro" id="IPR006153">
    <property type="entry name" value="Cation/H_exchanger_TM"/>
</dbReference>
<dbReference type="PROSITE" id="PS51201">
    <property type="entry name" value="RCK_N"/>
    <property type="match status" value="1"/>
</dbReference>
<feature type="region of interest" description="Disordered" evidence="11">
    <location>
        <begin position="592"/>
        <end position="616"/>
    </location>
</feature>
<dbReference type="InterPro" id="IPR036291">
    <property type="entry name" value="NAD(P)-bd_dom_sf"/>
</dbReference>
<evidence type="ECO:0000256" key="5">
    <source>
        <dbReference type="ARBA" id="ARBA00022538"/>
    </source>
</evidence>
<evidence type="ECO:0000256" key="11">
    <source>
        <dbReference type="SAM" id="MobiDB-lite"/>
    </source>
</evidence>
<gene>
    <name evidence="14" type="ORF">ACFQ2F_05550</name>
</gene>
<evidence type="ECO:0000256" key="7">
    <source>
        <dbReference type="ARBA" id="ARBA00022958"/>
    </source>
</evidence>
<dbReference type="PANTHER" id="PTHR46157">
    <property type="entry name" value="K(+) EFFLUX ANTIPORTER 3, CHLOROPLASTIC"/>
    <property type="match status" value="1"/>
</dbReference>
<dbReference type="PANTHER" id="PTHR46157:SF4">
    <property type="entry name" value="K(+) EFFLUX ANTIPORTER 3, CHLOROPLASTIC"/>
    <property type="match status" value="1"/>
</dbReference>
<comment type="caution">
    <text evidence="14">The sequence shown here is derived from an EMBL/GenBank/DDBJ whole genome shotgun (WGS) entry which is preliminary data.</text>
</comment>
<sequence length="616" mass="66565">MHSEGLLQIAVFLAAAAFAAPLGRWLQISSVLGYLLAGVLIGPFGLGLIYSLYDVENILNFAELGVVMLLFLIGLELRPIRLWSMRSAIFGLGGAQLFATAILLGVAALLFGLEFNEAIFVGLALSLSSTAFAIQILNEKGEMTARHGRLGFTVLLFQDLAAIPLIALVPVFAFGVGEGSGMDLQAAVLAIGTIIGVVIVGRFVLARVFRLVAMTDVREAMTATALLTVVGVALVMESAGLSAALGAFIAGALLADSEYRHQIEADIAPFEGLLLGLFFLAVGMTVDFNILADQPVLIFGIAVGLIAIKAAVLYCLGRWWGLSNSPARRLGLVLSQGGEFGFVLFQAGAADGVIDTPLGNLLTLAVTLSMAATPLLLRLDDMIRGYSSEEAPDYETPPEADGHVIIAGFGRFGQIVARVLRARQIPFTALDISVTQVDFVRRFGSNIYYGDAARLDILRAAQADKARAFVLAIDDVEASIRVAETVRQNFPDLPIYARARNRTHVHQLMELGITDIQRETFLSALELTRGVLAGIGLSSREVKRLTETFKAHDERRLYDDRKYWSDVEKMRANVMSSAKELEELFAQDIQDLADQDEINDEKKDGKESASRSRIDA</sequence>
<feature type="transmembrane region" description="Helical" evidence="12">
    <location>
        <begin position="33"/>
        <end position="52"/>
    </location>
</feature>
<dbReference type="RefSeq" id="WP_379086922.1">
    <property type="nucleotide sequence ID" value="NZ_JBHTJO010000001.1"/>
</dbReference>
<dbReference type="Proteomes" id="UP001597102">
    <property type="component" value="Unassembled WGS sequence"/>
</dbReference>
<evidence type="ECO:0000256" key="9">
    <source>
        <dbReference type="ARBA" id="ARBA00023065"/>
    </source>
</evidence>
<comment type="subcellular location">
    <subcellularLocation>
        <location evidence="1">Membrane</location>
        <topology evidence="1">Multi-pass membrane protein</topology>
    </subcellularLocation>
</comment>
<dbReference type="Pfam" id="PF02254">
    <property type="entry name" value="TrkA_N"/>
    <property type="match status" value="1"/>
</dbReference>
<evidence type="ECO:0000256" key="6">
    <source>
        <dbReference type="ARBA" id="ARBA00022692"/>
    </source>
</evidence>
<feature type="transmembrane region" description="Helical" evidence="12">
    <location>
        <begin position="267"/>
        <end position="284"/>
    </location>
</feature>
<feature type="transmembrane region" description="Helical" evidence="12">
    <location>
        <begin position="226"/>
        <end position="255"/>
    </location>
</feature>